<evidence type="ECO:0000313" key="1">
    <source>
        <dbReference type="EMBL" id="KAF7338668.1"/>
    </source>
</evidence>
<dbReference type="AlphaFoldDB" id="A0A8H7CKG5"/>
<reference evidence="1" key="1">
    <citation type="submission" date="2020-05" db="EMBL/GenBank/DDBJ databases">
        <title>Mycena genomes resolve the evolution of fungal bioluminescence.</title>
        <authorList>
            <person name="Tsai I.J."/>
        </authorList>
    </citation>
    <scope>NUCLEOTIDE SEQUENCE</scope>
    <source>
        <strain evidence="1">CCC161011</strain>
    </source>
</reference>
<keyword evidence="2" id="KW-1185">Reference proteome</keyword>
<sequence length="286" mass="32581">MAGQPSLPFELEREIFETVALLHPSAIPTLLRVARRVLIWVEPFLYRVVCASSPPGGLSAKILKSPAFFDNAVHHLLLDGARSTWSQEEARHFLSLCKGILNFGAIGHHSNPTLLPILAEIKVQRVALCLQVLFGEYQLIDLGHRAFHSITHLDIFDRIEHGETIICAQIPTLPCLTHLCLNYDIPWDKIQKLLTDCPRIELLVVLWSLQSASHGREWANNAPIHDMRFASTTFDDYWDDWEKGARGLPNFWSVADIFVAQKRARVIDRNLYWIEDDFVQSCQIPT</sequence>
<gene>
    <name evidence="1" type="ORF">MVEN_02093400</name>
</gene>
<organism evidence="1 2">
    <name type="scientific">Mycena venus</name>
    <dbReference type="NCBI Taxonomy" id="2733690"/>
    <lineage>
        <taxon>Eukaryota</taxon>
        <taxon>Fungi</taxon>
        <taxon>Dikarya</taxon>
        <taxon>Basidiomycota</taxon>
        <taxon>Agaricomycotina</taxon>
        <taxon>Agaricomycetes</taxon>
        <taxon>Agaricomycetidae</taxon>
        <taxon>Agaricales</taxon>
        <taxon>Marasmiineae</taxon>
        <taxon>Mycenaceae</taxon>
        <taxon>Mycena</taxon>
    </lineage>
</organism>
<protein>
    <submittedName>
        <fullName evidence="1">Tyrosinase central domain-containing protein</fullName>
    </submittedName>
</protein>
<dbReference type="Proteomes" id="UP000620124">
    <property type="component" value="Unassembled WGS sequence"/>
</dbReference>
<comment type="caution">
    <text evidence="1">The sequence shown here is derived from an EMBL/GenBank/DDBJ whole genome shotgun (WGS) entry which is preliminary data.</text>
</comment>
<evidence type="ECO:0000313" key="2">
    <source>
        <dbReference type="Proteomes" id="UP000620124"/>
    </source>
</evidence>
<name>A0A8H7CKG5_9AGAR</name>
<dbReference type="EMBL" id="JACAZI010000021">
    <property type="protein sequence ID" value="KAF7338668.1"/>
    <property type="molecule type" value="Genomic_DNA"/>
</dbReference>
<dbReference type="OrthoDB" id="2900663at2759"/>
<proteinExistence type="predicted"/>
<accession>A0A8H7CKG5</accession>